<dbReference type="Proteomes" id="UP000530571">
    <property type="component" value="Unassembled WGS sequence"/>
</dbReference>
<gene>
    <name evidence="1" type="ORF">GGR30_002494</name>
</gene>
<proteinExistence type="predicted"/>
<keyword evidence="2" id="KW-1185">Reference proteome</keyword>
<evidence type="ECO:0000313" key="2">
    <source>
        <dbReference type="Proteomes" id="UP000530571"/>
    </source>
</evidence>
<evidence type="ECO:0000313" key="1">
    <source>
        <dbReference type="EMBL" id="MBB4122562.1"/>
    </source>
</evidence>
<sequence length="106" mass="11712">MSTEAKISEVRDVLITISKTGLDQKKTLEQNLGVTCQVHEIVSMAFDPENGHRSAIEELAQRIGVLAETQIDILKEVERQTATVKALRRELKPIAEFLTKPGDQGG</sequence>
<dbReference type="AlphaFoldDB" id="A0A7W6PBM4"/>
<accession>A0A7W6PBM4</accession>
<protein>
    <submittedName>
        <fullName evidence="1">Uncharacterized protein</fullName>
    </submittedName>
</protein>
<organism evidence="1 2">
    <name type="scientific">Martelella radicis</name>
    <dbReference type="NCBI Taxonomy" id="1397476"/>
    <lineage>
        <taxon>Bacteria</taxon>
        <taxon>Pseudomonadati</taxon>
        <taxon>Pseudomonadota</taxon>
        <taxon>Alphaproteobacteria</taxon>
        <taxon>Hyphomicrobiales</taxon>
        <taxon>Aurantimonadaceae</taxon>
        <taxon>Martelella</taxon>
    </lineage>
</organism>
<reference evidence="1 2" key="1">
    <citation type="submission" date="2020-08" db="EMBL/GenBank/DDBJ databases">
        <title>Genomic Encyclopedia of Type Strains, Phase IV (KMG-IV): sequencing the most valuable type-strain genomes for metagenomic binning, comparative biology and taxonomic classification.</title>
        <authorList>
            <person name="Goeker M."/>
        </authorList>
    </citation>
    <scope>NUCLEOTIDE SEQUENCE [LARGE SCALE GENOMIC DNA]</scope>
    <source>
        <strain evidence="1 2">DSM 28101</strain>
    </source>
</reference>
<dbReference type="EMBL" id="JACIDZ010000007">
    <property type="protein sequence ID" value="MBB4122562.1"/>
    <property type="molecule type" value="Genomic_DNA"/>
</dbReference>
<dbReference type="RefSeq" id="WP_183486667.1">
    <property type="nucleotide sequence ID" value="NZ_JACIDZ010000007.1"/>
</dbReference>
<name>A0A7W6PBM4_9HYPH</name>
<comment type="caution">
    <text evidence="1">The sequence shown here is derived from an EMBL/GenBank/DDBJ whole genome shotgun (WGS) entry which is preliminary data.</text>
</comment>